<dbReference type="Proteomes" id="UP000781958">
    <property type="component" value="Unassembled WGS sequence"/>
</dbReference>
<sequence>MPPESPKSEFPQPESPSADPILKLGDWNRPAAMPDGLAAEVAGWRFVLKSPAAPSFYSKPGTPWASPPEGCLRAADQWNLFPTDQPVENGTHWTIARFDGGVWRVERSVAANRPAAVRDLLAVRAERLLASRRWTRNDLDLLQILHDGGVFAAGDLLAGDEARARSLRSLKALRLAFEVTEGETTELPDAIRSVLHAGVGPALWMDEDGKAVAAEILDWHVRKQTRTAARTSRGAQAKERGETVKQSVADSVQRVFPGIPKEAAAAAAARLAPSVDKLGRMPAMQAIVDAVAETRLERWRQAVASEPEVAKRMLEMQMRGDAGRARKRYRDQRAADRVEAELRDWRGTLGPVTTRRLGG</sequence>
<reference evidence="2 3" key="1">
    <citation type="submission" date="2021-03" db="EMBL/GenBank/DDBJ databases">
        <title>Genomic Encyclopedia of Type Strains, Phase III (KMG-III): the genomes of soil and plant-associated and newly described type strains.</title>
        <authorList>
            <person name="Whitman W."/>
        </authorList>
    </citation>
    <scope>NUCLEOTIDE SEQUENCE [LARGE SCALE GENOMIC DNA]</scope>
    <source>
        <strain evidence="2 3">IMMIB AFH-6</strain>
    </source>
</reference>
<dbReference type="RefSeq" id="WP_246500733.1">
    <property type="nucleotide sequence ID" value="NZ_JAGINP010000012.1"/>
</dbReference>
<evidence type="ECO:0000313" key="2">
    <source>
        <dbReference type="EMBL" id="MBP2293753.1"/>
    </source>
</evidence>
<evidence type="ECO:0000256" key="1">
    <source>
        <dbReference type="SAM" id="MobiDB-lite"/>
    </source>
</evidence>
<gene>
    <name evidence="2" type="ORF">J2851_003537</name>
</gene>
<organism evidence="2 3">
    <name type="scientific">Azospirillum rugosum</name>
    <dbReference type="NCBI Taxonomy" id="416170"/>
    <lineage>
        <taxon>Bacteria</taxon>
        <taxon>Pseudomonadati</taxon>
        <taxon>Pseudomonadota</taxon>
        <taxon>Alphaproteobacteria</taxon>
        <taxon>Rhodospirillales</taxon>
        <taxon>Azospirillaceae</taxon>
        <taxon>Azospirillum</taxon>
    </lineage>
</organism>
<protein>
    <recommendedName>
        <fullName evidence="4">RNA ligase</fullName>
    </recommendedName>
</protein>
<name>A0ABS4SNT9_9PROT</name>
<evidence type="ECO:0000313" key="3">
    <source>
        <dbReference type="Proteomes" id="UP000781958"/>
    </source>
</evidence>
<feature type="region of interest" description="Disordered" evidence="1">
    <location>
        <begin position="1"/>
        <end position="20"/>
    </location>
</feature>
<keyword evidence="3" id="KW-1185">Reference proteome</keyword>
<dbReference type="EMBL" id="JAGINP010000012">
    <property type="protein sequence ID" value="MBP2293753.1"/>
    <property type="molecule type" value="Genomic_DNA"/>
</dbReference>
<comment type="caution">
    <text evidence="2">The sequence shown here is derived from an EMBL/GenBank/DDBJ whole genome shotgun (WGS) entry which is preliminary data.</text>
</comment>
<accession>A0ABS4SNT9</accession>
<evidence type="ECO:0008006" key="4">
    <source>
        <dbReference type="Google" id="ProtNLM"/>
    </source>
</evidence>
<proteinExistence type="predicted"/>